<keyword evidence="5" id="KW-1185">Reference proteome</keyword>
<dbReference type="InterPro" id="IPR002885">
    <property type="entry name" value="PPR_rpt"/>
</dbReference>
<evidence type="ECO:0000256" key="1">
    <source>
        <dbReference type="ARBA" id="ARBA00007626"/>
    </source>
</evidence>
<dbReference type="VEuPathDB" id="FungiDB:TAPDE_001243"/>
<evidence type="ECO:0000256" key="2">
    <source>
        <dbReference type="PROSITE-ProRule" id="PRU00708"/>
    </source>
</evidence>
<evidence type="ECO:0008006" key="6">
    <source>
        <dbReference type="Google" id="ProtNLM"/>
    </source>
</evidence>
<reference evidence="4 5" key="1">
    <citation type="journal article" date="2013" name="MBio">
        <title>Genome sequencing of the plant pathogen Taphrina deformans, the causal agent of peach leaf curl.</title>
        <authorList>
            <person name="Cisse O.H."/>
            <person name="Almeida J.M.G.C.F."/>
            <person name="Fonseca A."/>
            <person name="Kumar A.A."/>
            <person name="Salojaervi J."/>
            <person name="Overmyer K."/>
            <person name="Hauser P.M."/>
            <person name="Pagni M."/>
        </authorList>
    </citation>
    <scope>NUCLEOTIDE SEQUENCE [LARGE SCALE GENOMIC DNA]</scope>
    <source>
        <strain evidence="5">PYCC 5710 / ATCC 11124 / CBS 356.35 / IMI 108563 / JCM 9778 / NBRC 8474</strain>
    </source>
</reference>
<accession>R4X7Z5</accession>
<proteinExistence type="inferred from homology"/>
<dbReference type="GO" id="GO:0005739">
    <property type="term" value="C:mitochondrion"/>
    <property type="evidence" value="ECO:0007669"/>
    <property type="project" value="UniProtKB-ARBA"/>
</dbReference>
<feature type="compositionally biased region" description="Basic residues" evidence="3">
    <location>
        <begin position="423"/>
        <end position="432"/>
    </location>
</feature>
<dbReference type="PANTHER" id="PTHR46128:SF211">
    <property type="entry name" value="PENTACOTRIPEPTIDE-REPEAT REGION OF PRORP DOMAIN-CONTAINING PROTEIN"/>
    <property type="match status" value="1"/>
</dbReference>
<dbReference type="Pfam" id="PF13041">
    <property type="entry name" value="PPR_2"/>
    <property type="match status" value="1"/>
</dbReference>
<comment type="caution">
    <text evidence="4">The sequence shown here is derived from an EMBL/GenBank/DDBJ whole genome shotgun (WGS) entry which is preliminary data.</text>
</comment>
<name>R4X7Z5_TAPDE</name>
<dbReference type="Gene3D" id="1.25.40.10">
    <property type="entry name" value="Tetratricopeptide repeat domain"/>
    <property type="match status" value="2"/>
</dbReference>
<gene>
    <name evidence="4" type="ORF">TAPDE_001243</name>
</gene>
<organism evidence="4 5">
    <name type="scientific">Taphrina deformans (strain PYCC 5710 / ATCC 11124 / CBS 356.35 / IMI 108563 / JCM 9778 / NBRC 8474)</name>
    <name type="common">Peach leaf curl fungus</name>
    <name type="synonym">Lalaria deformans</name>
    <dbReference type="NCBI Taxonomy" id="1097556"/>
    <lineage>
        <taxon>Eukaryota</taxon>
        <taxon>Fungi</taxon>
        <taxon>Dikarya</taxon>
        <taxon>Ascomycota</taxon>
        <taxon>Taphrinomycotina</taxon>
        <taxon>Taphrinomycetes</taxon>
        <taxon>Taphrinales</taxon>
        <taxon>Taphrinaceae</taxon>
        <taxon>Taphrina</taxon>
    </lineage>
</organism>
<sequence>MQALKEDDIEQVDTEEPILRRHRVVKDNTAGLPRYVVRHARVPKPRTVPMNKTEEEIGLTAKLLSTIESTVEGCKKELEVLYKDRNRRRRDLVALNMADSSKQDPALIKMQADIERLQRIATDRHTRFMKNNEVPGRMVPHITDYSENTRHLNGKIHDALRTPADDQLSTLADILTRTKTAPSVKSFNIMISRLSRLRQNVAAWVIFQTMLRLKYQPDAYTISSVLNLCIASGSYTDFSKILTAAREQRRIHKLLNPTRIRSSRGLVLMGTIIKGCVKFGRMRRAEVYITLMKAERIKANVEILTAMIQGYSDQGDWDRGRPHLRRLMTLPWDRKVVATLIKYCRACNRAELESKVRELAALKGVQVDDDDDDLSLLPLHFKTKGLDVPDHFKMPRKNDIGVLMKRPQRSQPEAGRQDEAAKPKSRVKVFKGKRQEALGKWA</sequence>
<dbReference type="STRING" id="1097556.R4X7Z5"/>
<dbReference type="PANTHER" id="PTHR46128">
    <property type="entry name" value="MITOCHONDRIAL GROUP I INTRON SPLICING FACTOR CCM1"/>
    <property type="match status" value="1"/>
</dbReference>
<dbReference type="AlphaFoldDB" id="R4X7Z5"/>
<dbReference type="eggNOG" id="ENOG502T5H3">
    <property type="taxonomic scope" value="Eukaryota"/>
</dbReference>
<dbReference type="Proteomes" id="UP000013776">
    <property type="component" value="Unassembled WGS sequence"/>
</dbReference>
<evidence type="ECO:0000256" key="3">
    <source>
        <dbReference type="SAM" id="MobiDB-lite"/>
    </source>
</evidence>
<dbReference type="InterPro" id="IPR011990">
    <property type="entry name" value="TPR-like_helical_dom_sf"/>
</dbReference>
<feature type="repeat" description="PPR" evidence="2">
    <location>
        <begin position="183"/>
        <end position="217"/>
    </location>
</feature>
<dbReference type="OrthoDB" id="185373at2759"/>
<evidence type="ECO:0000313" key="4">
    <source>
        <dbReference type="EMBL" id="CCG81595.1"/>
    </source>
</evidence>
<feature type="compositionally biased region" description="Basic and acidic residues" evidence="3">
    <location>
        <begin position="433"/>
        <end position="442"/>
    </location>
</feature>
<protein>
    <recommendedName>
        <fullName evidence="6">Pentatricopeptide repeat protein</fullName>
    </recommendedName>
</protein>
<dbReference type="PROSITE" id="PS51375">
    <property type="entry name" value="PPR"/>
    <property type="match status" value="1"/>
</dbReference>
<dbReference type="InterPro" id="IPR050872">
    <property type="entry name" value="PPR_P_subfamily"/>
</dbReference>
<evidence type="ECO:0000313" key="5">
    <source>
        <dbReference type="Proteomes" id="UP000013776"/>
    </source>
</evidence>
<dbReference type="EMBL" id="CAHR02000046">
    <property type="protein sequence ID" value="CCG81595.1"/>
    <property type="molecule type" value="Genomic_DNA"/>
</dbReference>
<comment type="similarity">
    <text evidence="1">Belongs to the PPR family. P subfamily.</text>
</comment>
<dbReference type="Pfam" id="PF01535">
    <property type="entry name" value="PPR"/>
    <property type="match status" value="1"/>
</dbReference>
<feature type="region of interest" description="Disordered" evidence="3">
    <location>
        <begin position="402"/>
        <end position="442"/>
    </location>
</feature>